<evidence type="ECO:0000313" key="4">
    <source>
        <dbReference type="Proteomes" id="UP000460272"/>
    </source>
</evidence>
<keyword evidence="4" id="KW-1185">Reference proteome</keyword>
<dbReference type="GO" id="GO:0008168">
    <property type="term" value="F:methyltransferase activity"/>
    <property type="evidence" value="ECO:0007669"/>
    <property type="project" value="UniProtKB-KW"/>
</dbReference>
<accession>A0A6P2C162</accession>
<feature type="region of interest" description="Disordered" evidence="2">
    <location>
        <begin position="1"/>
        <end position="27"/>
    </location>
</feature>
<dbReference type="CDD" id="cd02440">
    <property type="entry name" value="AdoMet_MTases"/>
    <property type="match status" value="1"/>
</dbReference>
<sequence>MPGERPGGDDSKYAVTPSPLRSSETGTANLEIPMPTQYLLDPAWYAERDRLNSLTRLYDPGTMALVERLDLRPGARCAEIGAGTGSVAELLARHVGPGGQVLAVDTDTRFLDPLADAVITVARQDVTATALPRGQFDLIHARLLLEHLPRRDDVLASLGESLAPGGWLLVEDLDWATAEVIDPPSPVYNRVTGACREFMRSRGYDPEFARRLPRCLAAAGLADVGAQAVAVQVRADAVGGIPQWELLVAQLAPGLLAGGWIDKTDLESFTAICRDSDSVIFAPLMISSWARRA</sequence>
<name>A0A6P2C162_9ACTN</name>
<organism evidence="3 4">
    <name type="scientific">Trebonia kvetii</name>
    <dbReference type="NCBI Taxonomy" id="2480626"/>
    <lineage>
        <taxon>Bacteria</taxon>
        <taxon>Bacillati</taxon>
        <taxon>Actinomycetota</taxon>
        <taxon>Actinomycetes</taxon>
        <taxon>Streptosporangiales</taxon>
        <taxon>Treboniaceae</taxon>
        <taxon>Trebonia</taxon>
    </lineage>
</organism>
<dbReference type="PANTHER" id="PTHR43861:SF3">
    <property type="entry name" value="PUTATIVE (AFU_ORTHOLOGUE AFUA_2G14390)-RELATED"/>
    <property type="match status" value="1"/>
</dbReference>
<keyword evidence="3" id="KW-0489">Methyltransferase</keyword>
<dbReference type="Gene3D" id="3.40.50.150">
    <property type="entry name" value="Vaccinia Virus protein VP39"/>
    <property type="match status" value="1"/>
</dbReference>
<evidence type="ECO:0000256" key="2">
    <source>
        <dbReference type="SAM" id="MobiDB-lite"/>
    </source>
</evidence>
<gene>
    <name evidence="3" type="ORF">EAS64_09620</name>
</gene>
<dbReference type="InterPro" id="IPR029063">
    <property type="entry name" value="SAM-dependent_MTases_sf"/>
</dbReference>
<dbReference type="AlphaFoldDB" id="A0A6P2C162"/>
<dbReference type="RefSeq" id="WP_145852596.1">
    <property type="nucleotide sequence ID" value="NZ_RPFW01000002.1"/>
</dbReference>
<dbReference type="Pfam" id="PF13489">
    <property type="entry name" value="Methyltransf_23"/>
    <property type="match status" value="1"/>
</dbReference>
<dbReference type="GO" id="GO:0032259">
    <property type="term" value="P:methylation"/>
    <property type="evidence" value="ECO:0007669"/>
    <property type="project" value="UniProtKB-KW"/>
</dbReference>
<proteinExistence type="predicted"/>
<dbReference type="Proteomes" id="UP000460272">
    <property type="component" value="Unassembled WGS sequence"/>
</dbReference>
<reference evidence="3 4" key="1">
    <citation type="submission" date="2018-11" db="EMBL/GenBank/DDBJ databases">
        <title>Trebonia kvetii gen.nov., sp.nov., a novel acidophilic actinobacterium, and proposal of the new actinobacterial family Treboniaceae fam. nov.</title>
        <authorList>
            <person name="Rapoport D."/>
            <person name="Sagova-Mareckova M."/>
            <person name="Sedlacek I."/>
            <person name="Provaznik J."/>
            <person name="Kralova S."/>
            <person name="Pavlinic D."/>
            <person name="Benes V."/>
            <person name="Kopecky J."/>
        </authorList>
    </citation>
    <scope>NUCLEOTIDE SEQUENCE [LARGE SCALE GENOMIC DNA]</scope>
    <source>
        <strain evidence="3 4">15Tr583</strain>
    </source>
</reference>
<dbReference type="EMBL" id="RPFW01000002">
    <property type="protein sequence ID" value="TVZ04890.1"/>
    <property type="molecule type" value="Genomic_DNA"/>
</dbReference>
<evidence type="ECO:0000256" key="1">
    <source>
        <dbReference type="ARBA" id="ARBA00022679"/>
    </source>
</evidence>
<dbReference type="PANTHER" id="PTHR43861">
    <property type="entry name" value="TRANS-ACONITATE 2-METHYLTRANSFERASE-RELATED"/>
    <property type="match status" value="1"/>
</dbReference>
<dbReference type="OrthoDB" id="3469983at2"/>
<evidence type="ECO:0000313" key="3">
    <source>
        <dbReference type="EMBL" id="TVZ04890.1"/>
    </source>
</evidence>
<comment type="caution">
    <text evidence="3">The sequence shown here is derived from an EMBL/GenBank/DDBJ whole genome shotgun (WGS) entry which is preliminary data.</text>
</comment>
<keyword evidence="1 3" id="KW-0808">Transferase</keyword>
<protein>
    <submittedName>
        <fullName evidence="3">Methyltransferase domain-containing protein</fullName>
    </submittedName>
</protein>
<dbReference type="SUPFAM" id="SSF53335">
    <property type="entry name" value="S-adenosyl-L-methionine-dependent methyltransferases"/>
    <property type="match status" value="1"/>
</dbReference>
<feature type="compositionally biased region" description="Basic and acidic residues" evidence="2">
    <location>
        <begin position="1"/>
        <end position="12"/>
    </location>
</feature>